<proteinExistence type="predicted"/>
<reference evidence="3" key="1">
    <citation type="submission" date="2015-03" db="EMBL/GenBank/DDBJ databases">
        <authorList>
            <consortium name="Pathogen Informatics"/>
        </authorList>
    </citation>
    <scope>NUCLEOTIDE SEQUENCE [LARGE SCALE GENOMIC DNA]</scope>
    <source>
        <strain evidence="3">NCTC11134</strain>
        <plasmid evidence="3">4</plasmid>
    </source>
</reference>
<evidence type="ECO:0000313" key="3">
    <source>
        <dbReference type="Proteomes" id="UP000057820"/>
    </source>
</evidence>
<dbReference type="KEGG" id="nfr:ERS450000_06071"/>
<name>A0A0H5PBB0_NOCFR</name>
<sequence length="147" mass="16519">MSTPRNPSSRETATTGRELVKYEPYLELVSRLWFAAAVNPNRLAEKIARTTRLSRSSSVIFVDEPVTWETLPQRLAERRRDYAGYFASLPPVEAAASRRGLLQRPTPEMEATVAEAAARVFARRQQPGPAQKSQRANDTHASEGEHR</sequence>
<dbReference type="EMBL" id="LN868941">
    <property type="protein sequence ID" value="CRY84529.1"/>
    <property type="molecule type" value="Genomic_DNA"/>
</dbReference>
<dbReference type="RefSeq" id="WP_060595220.1">
    <property type="nucleotide sequence ID" value="NZ_CP031419.1"/>
</dbReference>
<dbReference type="Proteomes" id="UP000057820">
    <property type="component" value="Plasmid 4"/>
</dbReference>
<feature type="region of interest" description="Disordered" evidence="1">
    <location>
        <begin position="121"/>
        <end position="147"/>
    </location>
</feature>
<keyword evidence="2" id="KW-0614">Plasmid</keyword>
<gene>
    <name evidence="2" type="ORF">ERS450000_06071</name>
</gene>
<dbReference type="AlphaFoldDB" id="A0A0H5PBB0"/>
<protein>
    <submittedName>
        <fullName evidence="2">Uncharacterized protein</fullName>
    </submittedName>
</protein>
<organism evidence="2 3">
    <name type="scientific">Nocardia farcinica</name>
    <dbReference type="NCBI Taxonomy" id="37329"/>
    <lineage>
        <taxon>Bacteria</taxon>
        <taxon>Bacillati</taxon>
        <taxon>Actinomycetota</taxon>
        <taxon>Actinomycetes</taxon>
        <taxon>Mycobacteriales</taxon>
        <taxon>Nocardiaceae</taxon>
        <taxon>Nocardia</taxon>
    </lineage>
</organism>
<feature type="compositionally biased region" description="Basic and acidic residues" evidence="1">
    <location>
        <begin position="135"/>
        <end position="147"/>
    </location>
</feature>
<accession>A0A0H5PBB0</accession>
<evidence type="ECO:0000313" key="2">
    <source>
        <dbReference type="EMBL" id="CRY84529.1"/>
    </source>
</evidence>
<geneLocation type="plasmid" evidence="2">
    <name>4</name>
</geneLocation>
<evidence type="ECO:0000256" key="1">
    <source>
        <dbReference type="SAM" id="MobiDB-lite"/>
    </source>
</evidence>